<reference evidence="2" key="1">
    <citation type="submission" date="2021-06" db="EMBL/GenBank/DDBJ databases">
        <authorList>
            <person name="Kallberg Y."/>
            <person name="Tangrot J."/>
            <person name="Rosling A."/>
        </authorList>
    </citation>
    <scope>NUCLEOTIDE SEQUENCE</scope>
    <source>
        <strain evidence="2">FL130A</strain>
    </source>
</reference>
<dbReference type="AlphaFoldDB" id="A0A9N8ZC28"/>
<feature type="signal peptide" evidence="1">
    <location>
        <begin position="1"/>
        <end position="25"/>
    </location>
</feature>
<comment type="caution">
    <text evidence="2">The sequence shown here is derived from an EMBL/GenBank/DDBJ whole genome shotgun (WGS) entry which is preliminary data.</text>
</comment>
<keyword evidence="3" id="KW-1185">Reference proteome</keyword>
<evidence type="ECO:0000313" key="2">
    <source>
        <dbReference type="EMBL" id="CAG8479617.1"/>
    </source>
</evidence>
<organism evidence="2 3">
    <name type="scientific">Ambispora leptoticha</name>
    <dbReference type="NCBI Taxonomy" id="144679"/>
    <lineage>
        <taxon>Eukaryota</taxon>
        <taxon>Fungi</taxon>
        <taxon>Fungi incertae sedis</taxon>
        <taxon>Mucoromycota</taxon>
        <taxon>Glomeromycotina</taxon>
        <taxon>Glomeromycetes</taxon>
        <taxon>Archaeosporales</taxon>
        <taxon>Ambisporaceae</taxon>
        <taxon>Ambispora</taxon>
    </lineage>
</organism>
<dbReference type="EMBL" id="CAJVPS010000351">
    <property type="protein sequence ID" value="CAG8479617.1"/>
    <property type="molecule type" value="Genomic_DNA"/>
</dbReference>
<sequence length="140" mass="15181">MSPNSQTFIIFIVLIFSLAFSSTNASPHQKRGVSFSHFVPNAVKGLTVDGFVTYTGLANGLTRITGQLNKGFDQSSNPSDYQFKVGDYRFDNSLNYTIKNGGTSAFTTDVPTTDVGSLENKRATINFKNQVIGDAPVNTI</sequence>
<dbReference type="OrthoDB" id="2472398at2759"/>
<proteinExistence type="predicted"/>
<accession>A0A9N8ZC28</accession>
<name>A0A9N8ZC28_9GLOM</name>
<protein>
    <submittedName>
        <fullName evidence="2">8077_t:CDS:1</fullName>
    </submittedName>
</protein>
<evidence type="ECO:0000313" key="3">
    <source>
        <dbReference type="Proteomes" id="UP000789508"/>
    </source>
</evidence>
<evidence type="ECO:0000256" key="1">
    <source>
        <dbReference type="SAM" id="SignalP"/>
    </source>
</evidence>
<dbReference type="Proteomes" id="UP000789508">
    <property type="component" value="Unassembled WGS sequence"/>
</dbReference>
<keyword evidence="1" id="KW-0732">Signal</keyword>
<gene>
    <name evidence="2" type="ORF">ALEPTO_LOCUS2420</name>
</gene>
<feature type="chain" id="PRO_5040333656" evidence="1">
    <location>
        <begin position="26"/>
        <end position="140"/>
    </location>
</feature>